<evidence type="ECO:0000313" key="3">
    <source>
        <dbReference type="Proteomes" id="UP000184216"/>
    </source>
</evidence>
<accession>A0AB36P3U2</accession>
<reference evidence="1 4" key="1">
    <citation type="submission" date="2016-11" db="EMBL/GenBank/DDBJ databases">
        <title>Whole genomes of Flavobacteriaceae.</title>
        <authorList>
            <person name="Stine C."/>
            <person name="Li C."/>
            <person name="Tadesse D."/>
        </authorList>
    </citation>
    <scope>NUCLEOTIDE SEQUENCE [LARGE SCALE GENOMIC DNA]</scope>
    <source>
        <strain evidence="1 4">ATCC 19366</strain>
    </source>
</reference>
<dbReference type="AlphaFoldDB" id="A0AB36P3U2"/>
<organism evidence="1 4">
    <name type="scientific">Flavobacterium pectinovorum</name>
    <dbReference type="NCBI Taxonomy" id="29533"/>
    <lineage>
        <taxon>Bacteria</taxon>
        <taxon>Pseudomonadati</taxon>
        <taxon>Bacteroidota</taxon>
        <taxon>Flavobacteriia</taxon>
        <taxon>Flavobacteriales</taxon>
        <taxon>Flavobacteriaceae</taxon>
        <taxon>Flavobacterium</taxon>
    </lineage>
</organism>
<reference evidence="2 3" key="2">
    <citation type="submission" date="2016-11" db="EMBL/GenBank/DDBJ databases">
        <authorList>
            <person name="Varghese N."/>
            <person name="Submissions S."/>
        </authorList>
    </citation>
    <scope>NUCLEOTIDE SEQUENCE [LARGE SCALE GENOMIC DNA]</scope>
    <source>
        <strain evidence="2 3">DSM 6368</strain>
    </source>
</reference>
<name>A0AB36P3U2_9FLAO</name>
<dbReference type="EMBL" id="MUHB01000007">
    <property type="protein sequence ID" value="OXB06175.1"/>
    <property type="molecule type" value="Genomic_DNA"/>
</dbReference>
<evidence type="ECO:0000313" key="2">
    <source>
        <dbReference type="EMBL" id="SHM97119.1"/>
    </source>
</evidence>
<evidence type="ECO:0000313" key="4">
    <source>
        <dbReference type="Proteomes" id="UP000198431"/>
    </source>
</evidence>
<proteinExistence type="predicted"/>
<comment type="caution">
    <text evidence="1">The sequence shown here is derived from an EMBL/GenBank/DDBJ whole genome shotgun (WGS) entry which is preliminary data.</text>
</comment>
<dbReference type="RefSeq" id="WP_073397101.1">
    <property type="nucleotide sequence ID" value="NZ_FRBX01000005.1"/>
</dbReference>
<gene>
    <name evidence="1" type="ORF">B0A72_09280</name>
    <name evidence="2" type="ORF">SAMN05444387_3632</name>
</gene>
<dbReference type="Proteomes" id="UP000198431">
    <property type="component" value="Unassembled WGS sequence"/>
</dbReference>
<evidence type="ECO:0000313" key="1">
    <source>
        <dbReference type="EMBL" id="OXB06175.1"/>
    </source>
</evidence>
<evidence type="ECO:0008006" key="5">
    <source>
        <dbReference type="Google" id="ProtNLM"/>
    </source>
</evidence>
<dbReference type="Proteomes" id="UP000184216">
    <property type="component" value="Unassembled WGS sequence"/>
</dbReference>
<protein>
    <recommendedName>
        <fullName evidence="5">His-Xaa-Ser system protein HxsD</fullName>
    </recommendedName>
</protein>
<sequence>MFNFFRKQNEIPNFSIIKNYSKKDLYFSRSKKWDWLNDKQIFLADNDSYGKIKMVTLDFWSQEMFLDANGQKTMTEYLTILINQFQKNKMEIPTDLDTFMIETLESLNNDLNAIEFSDFPIKIAPEFDNSLTEQSMKN</sequence>
<dbReference type="EMBL" id="FRBX01000005">
    <property type="protein sequence ID" value="SHM97119.1"/>
    <property type="molecule type" value="Genomic_DNA"/>
</dbReference>
<keyword evidence="3" id="KW-1185">Reference proteome</keyword>